<feature type="region of interest" description="Disordered" evidence="1">
    <location>
        <begin position="1"/>
        <end position="28"/>
    </location>
</feature>
<feature type="compositionally biased region" description="Polar residues" evidence="1">
    <location>
        <begin position="274"/>
        <end position="289"/>
    </location>
</feature>
<reference evidence="3 4" key="1">
    <citation type="submission" date="2019-07" db="EMBL/GenBank/DDBJ databases">
        <title>Venturia inaequalis Genome Resource.</title>
        <authorList>
            <person name="Lichtner F.J."/>
        </authorList>
    </citation>
    <scope>NUCLEOTIDE SEQUENCE [LARGE SCALE GENOMIC DNA]</scope>
    <source>
        <strain evidence="3 4">DMI_063113</strain>
    </source>
</reference>
<sequence>MPSQLQQPPAKRRKDSHSSPSEAPPEFWDKLSRVPLCRRALREFDRRAIPTIPPQSRALGEFDRREIPTIPPQSRALGEFDDGRAIRTIPAQSYALREFDDRRAIPPLPRQSPEIREFDDRRAIPPLPRQSSELREFDDRRAIPPLPRQSPKLREFDDRRAIPPLPRQRPKLREFDDRRAIPPLPRQSPELREFDDRRAIPPLPRQSPELREFDDRRAIPPIPPQKQCAKRDVQHSQVKQLQRFARRGGPDLRSIRGYPDQATQAKMAPKRPLSNRSSAFSSNTKPTTVSSKDGAFELKLIDNGLYPPGYTAVVPDNLEEIEERIQQRRASPSPSRDDFLDFNRKDNDAKSEAAVMNKVFSIITGKDNILSGYDQLFNNLEPLGDHISNPKPDYFNGVHPADIRCKVRDDLEHYIIPSSQQDRAALPNFFAEVKGPDGKVLDAELQITQDLAAGARGMLLIQSYGLDEPKYDGKAYTFGVTYCSGLMRLYAMHPTKPRNADGKPEYHTTKLNGYDLTGNLGQHCKGIAAFRNLRDLAEERRFEFMTSANETADDDNEPEAASVDTSLTSSISTSQSMPSELCTADSHHEESDSTSEDELAGPVPSKKRKKAYEVGLRKKRKGNIGDSLVDQDDE</sequence>
<dbReference type="Pfam" id="PF25545">
    <property type="entry name" value="DUF7924"/>
    <property type="match status" value="1"/>
</dbReference>
<comment type="caution">
    <text evidence="3">The sequence shown here is derived from an EMBL/GenBank/DDBJ whole genome shotgun (WGS) entry which is preliminary data.</text>
</comment>
<evidence type="ECO:0000259" key="2">
    <source>
        <dbReference type="Pfam" id="PF25545"/>
    </source>
</evidence>
<feature type="compositionally biased region" description="Basic and acidic residues" evidence="1">
    <location>
        <begin position="113"/>
        <end position="123"/>
    </location>
</feature>
<feature type="compositionally biased region" description="Low complexity" evidence="1">
    <location>
        <begin position="562"/>
        <end position="579"/>
    </location>
</feature>
<feature type="compositionally biased region" description="Basic and acidic residues" evidence="1">
    <location>
        <begin position="189"/>
        <end position="199"/>
    </location>
</feature>
<feature type="compositionally biased region" description="Basic and acidic residues" evidence="1">
    <location>
        <begin position="132"/>
        <end position="142"/>
    </location>
</feature>
<feature type="region of interest" description="Disordered" evidence="1">
    <location>
        <begin position="547"/>
        <end position="634"/>
    </location>
</feature>
<feature type="region of interest" description="Disordered" evidence="1">
    <location>
        <begin position="100"/>
        <end position="289"/>
    </location>
</feature>
<proteinExistence type="predicted"/>
<feature type="region of interest" description="Disordered" evidence="1">
    <location>
        <begin position="55"/>
        <end position="77"/>
    </location>
</feature>
<feature type="compositionally biased region" description="Basic and acidic residues" evidence="1">
    <location>
        <begin position="208"/>
        <end position="218"/>
    </location>
</feature>
<protein>
    <recommendedName>
        <fullName evidence="2">DUF7924 domain-containing protein</fullName>
    </recommendedName>
</protein>
<dbReference type="AlphaFoldDB" id="A0A8H3V792"/>
<evidence type="ECO:0000313" key="3">
    <source>
        <dbReference type="EMBL" id="KAE9982431.1"/>
    </source>
</evidence>
<feature type="domain" description="DUF7924" evidence="2">
    <location>
        <begin position="367"/>
        <end position="544"/>
    </location>
</feature>
<name>A0A8H3V792_VENIN</name>
<accession>A0A8H3V792</accession>
<feature type="compositionally biased region" description="Basic and acidic residues" evidence="1">
    <location>
        <begin position="171"/>
        <end position="180"/>
    </location>
</feature>
<organism evidence="3 4">
    <name type="scientific">Venturia inaequalis</name>
    <name type="common">Apple scab fungus</name>
    <dbReference type="NCBI Taxonomy" id="5025"/>
    <lineage>
        <taxon>Eukaryota</taxon>
        <taxon>Fungi</taxon>
        <taxon>Dikarya</taxon>
        <taxon>Ascomycota</taxon>
        <taxon>Pezizomycotina</taxon>
        <taxon>Dothideomycetes</taxon>
        <taxon>Pleosporomycetidae</taxon>
        <taxon>Venturiales</taxon>
        <taxon>Venturiaceae</taxon>
        <taxon>Venturia</taxon>
    </lineage>
</organism>
<evidence type="ECO:0000313" key="4">
    <source>
        <dbReference type="Proteomes" id="UP000490939"/>
    </source>
</evidence>
<dbReference type="Proteomes" id="UP000490939">
    <property type="component" value="Unassembled WGS sequence"/>
</dbReference>
<keyword evidence="4" id="KW-1185">Reference proteome</keyword>
<gene>
    <name evidence="3" type="ORF">EG327_005830</name>
</gene>
<evidence type="ECO:0000256" key="1">
    <source>
        <dbReference type="SAM" id="MobiDB-lite"/>
    </source>
</evidence>
<feature type="region of interest" description="Disordered" evidence="1">
    <location>
        <begin position="324"/>
        <end position="343"/>
    </location>
</feature>
<dbReference type="EMBL" id="WNWR01000339">
    <property type="protein sequence ID" value="KAE9982431.1"/>
    <property type="molecule type" value="Genomic_DNA"/>
</dbReference>
<dbReference type="InterPro" id="IPR057684">
    <property type="entry name" value="DUF7924"/>
</dbReference>
<feature type="compositionally biased region" description="Basic and acidic residues" evidence="1">
    <location>
        <begin position="152"/>
        <end position="161"/>
    </location>
</feature>